<dbReference type="InterPro" id="IPR052047">
    <property type="entry name" value="GH94_Enzymes"/>
</dbReference>
<evidence type="ECO:0000259" key="3">
    <source>
        <dbReference type="Pfam" id="PF17167"/>
    </source>
</evidence>
<dbReference type="Gene3D" id="1.50.10.10">
    <property type="match status" value="1"/>
</dbReference>
<reference evidence="4" key="2">
    <citation type="journal article" date="2014" name="ISME J.">
        <title>Microbial stratification in low pH oxic and suboxic macroscopic growths along an acid mine drainage.</title>
        <authorList>
            <person name="Mendez-Garcia C."/>
            <person name="Mesa V."/>
            <person name="Sprenger R.R."/>
            <person name="Richter M."/>
            <person name="Diez M.S."/>
            <person name="Solano J."/>
            <person name="Bargiela R."/>
            <person name="Golyshina O.V."/>
            <person name="Manteca A."/>
            <person name="Ramos J.L."/>
            <person name="Gallego J.R."/>
            <person name="Llorente I."/>
            <person name="Martins Dos Santos V.A."/>
            <person name="Jensen O.N."/>
            <person name="Pelaez A.I."/>
            <person name="Sanchez J."/>
            <person name="Ferrer M."/>
        </authorList>
    </citation>
    <scope>NUCLEOTIDE SEQUENCE</scope>
</reference>
<proteinExistence type="predicted"/>
<evidence type="ECO:0000256" key="2">
    <source>
        <dbReference type="ARBA" id="ARBA00022679"/>
    </source>
</evidence>
<dbReference type="SUPFAM" id="SSF48208">
    <property type="entry name" value="Six-hairpin glycosidases"/>
    <property type="match status" value="1"/>
</dbReference>
<dbReference type="InterPro" id="IPR012341">
    <property type="entry name" value="6hp_glycosidase-like_sf"/>
</dbReference>
<dbReference type="GO" id="GO:0016757">
    <property type="term" value="F:glycosyltransferase activity"/>
    <property type="evidence" value="ECO:0007669"/>
    <property type="project" value="UniProtKB-KW"/>
</dbReference>
<dbReference type="GO" id="GO:0005975">
    <property type="term" value="P:carbohydrate metabolic process"/>
    <property type="evidence" value="ECO:0007669"/>
    <property type="project" value="InterPro"/>
</dbReference>
<dbReference type="Pfam" id="PF17167">
    <property type="entry name" value="Glyco_hydro_94"/>
    <property type="match status" value="1"/>
</dbReference>
<dbReference type="EMBL" id="AUZY01008557">
    <property type="protein sequence ID" value="EQD45569.1"/>
    <property type="molecule type" value="Genomic_DNA"/>
</dbReference>
<reference evidence="4" key="1">
    <citation type="submission" date="2013-08" db="EMBL/GenBank/DDBJ databases">
        <authorList>
            <person name="Mendez C."/>
            <person name="Richter M."/>
            <person name="Ferrer M."/>
            <person name="Sanchez J."/>
        </authorList>
    </citation>
    <scope>NUCLEOTIDE SEQUENCE</scope>
</reference>
<feature type="domain" description="Glycosyl hydrolase 94 catalytic" evidence="3">
    <location>
        <begin position="1"/>
        <end position="199"/>
    </location>
</feature>
<feature type="non-terminal residue" evidence="4">
    <location>
        <position position="1"/>
    </location>
</feature>
<keyword evidence="2 4" id="KW-0808">Transferase</keyword>
<dbReference type="PANTHER" id="PTHR37469:SF2">
    <property type="entry name" value="CELLOBIONIC ACID PHOSPHORYLASE"/>
    <property type="match status" value="1"/>
</dbReference>
<comment type="caution">
    <text evidence="4">The sequence shown here is derived from an EMBL/GenBank/DDBJ whole genome shotgun (WGS) entry which is preliminary data.</text>
</comment>
<dbReference type="AlphaFoldDB" id="T1AY24"/>
<protein>
    <submittedName>
        <fullName evidence="4">Glycosyltransferase 36</fullName>
    </submittedName>
</protein>
<dbReference type="PANTHER" id="PTHR37469">
    <property type="entry name" value="CELLOBIONIC ACID PHOSPHORYLASE-RELATED"/>
    <property type="match status" value="1"/>
</dbReference>
<evidence type="ECO:0000256" key="1">
    <source>
        <dbReference type="ARBA" id="ARBA00022676"/>
    </source>
</evidence>
<gene>
    <name evidence="4" type="ORF">B1B_13007</name>
</gene>
<name>T1AY24_9ZZZZ</name>
<sequence>IGTGDWNDGMNNVGAKGRGESVWLAWFLLATIKACAPWADARGEPARAGSWRTYATALQAALESAAGWDGAWYRRGYYDDGTPLGSHESQECKIDTIAQSWSLISGAADPGHAAQAMAAVEKYLVLHDDKIALLFTPPFDRTPMKPGYIKGYPPGIRENGGQYTHGATWSIFACAMLGQGDRAGELFDILNPIRHSDTAAAVTCYQVE</sequence>
<keyword evidence="1" id="KW-0328">Glycosyltransferase</keyword>
<evidence type="ECO:0000313" key="4">
    <source>
        <dbReference type="EMBL" id="EQD45569.1"/>
    </source>
</evidence>
<accession>T1AY24</accession>
<organism evidence="4">
    <name type="scientific">mine drainage metagenome</name>
    <dbReference type="NCBI Taxonomy" id="410659"/>
    <lineage>
        <taxon>unclassified sequences</taxon>
        <taxon>metagenomes</taxon>
        <taxon>ecological metagenomes</taxon>
    </lineage>
</organism>
<feature type="non-terminal residue" evidence="4">
    <location>
        <position position="208"/>
    </location>
</feature>
<dbReference type="InterPro" id="IPR008928">
    <property type="entry name" value="6-hairpin_glycosidase_sf"/>
</dbReference>
<dbReference type="InterPro" id="IPR033432">
    <property type="entry name" value="GH94_catalytic"/>
</dbReference>